<feature type="region of interest" description="Disordered" evidence="7">
    <location>
        <begin position="483"/>
        <end position="511"/>
    </location>
</feature>
<sequence length="511" mass="56083">MHLQETILCATAPLNPAAGSGLIALHDIQTAATLASFKQTNAGPHSLAVLESTNTQGGFMLASQPDKSILNVYNFQKDQISLKIVLPEKLTSIALDCRGDFFAGGTAAGRIYLWETSSGILFNSWDAHYRQVNVLRFTADGSALISGSDDSGVSVWSVSRLVDNDTQNEHIVPYCTLSDHTLPITDIQCGLGTFPDCRILTSSVDHSVKLWDLATRSLLTTFQFPQAISFLAWDLTERLFFAASADGSIHQMNLFHERESKVAGVVTEAIGGTGVTDIIRVDDETSRQARKKRLITVGQSISSICISLTSTILLVGTSEGLIHLYDIPSHQLIRTVSTHKGMSIAHLETMLKPVDLVGHTSLEYRSGGASETRDVIPVKPILPFQRMKDAKTRDNREISTILRRSDDFFLDEDSAYTPEEFGRDYAYFVQPHAEKTSDADPASLKAKITDLEAEVQSLREQLGKAKGVNDAMWDTVVNKLGNQVKDTKLPGKSDLVDSDDAERRRKRGRAT</sequence>
<gene>
    <name evidence="8" type="ORF">D9613_006895</name>
</gene>
<feature type="repeat" description="WD" evidence="4">
    <location>
        <begin position="199"/>
        <end position="221"/>
    </location>
</feature>
<keyword evidence="5" id="KW-0539">Nucleus</keyword>
<evidence type="ECO:0000256" key="3">
    <source>
        <dbReference type="ARBA" id="ARBA00022737"/>
    </source>
</evidence>
<dbReference type="Gene3D" id="2.130.10.10">
    <property type="entry name" value="YVTN repeat-like/Quinoprotein amine dehydrogenase"/>
    <property type="match status" value="2"/>
</dbReference>
<comment type="subcellular location">
    <subcellularLocation>
        <location evidence="5">Nucleus</location>
    </subcellularLocation>
</comment>
<dbReference type="PANTHER" id="PTHR18763">
    <property type="entry name" value="WD-REPEAT PROTEIN 18"/>
    <property type="match status" value="1"/>
</dbReference>
<feature type="compositionally biased region" description="Basic and acidic residues" evidence="7">
    <location>
        <begin position="485"/>
        <end position="495"/>
    </location>
</feature>
<dbReference type="GO" id="GO:0006261">
    <property type="term" value="P:DNA-templated DNA replication"/>
    <property type="evidence" value="ECO:0007669"/>
    <property type="project" value="TreeGrafter"/>
</dbReference>
<dbReference type="PANTHER" id="PTHR18763:SF0">
    <property type="entry name" value="WD REPEAT-CONTAINING PROTEIN 18"/>
    <property type="match status" value="1"/>
</dbReference>
<dbReference type="InterPro" id="IPR001680">
    <property type="entry name" value="WD40_rpt"/>
</dbReference>
<feature type="coiled-coil region" evidence="6">
    <location>
        <begin position="441"/>
        <end position="468"/>
    </location>
</feature>
<reference evidence="8 9" key="1">
    <citation type="submission" date="2019-12" db="EMBL/GenBank/DDBJ databases">
        <authorList>
            <person name="Floudas D."/>
            <person name="Bentzer J."/>
            <person name="Ahren D."/>
            <person name="Johansson T."/>
            <person name="Persson P."/>
            <person name="Tunlid A."/>
        </authorList>
    </citation>
    <scope>NUCLEOTIDE SEQUENCE [LARGE SCALE GENOMIC DNA]</scope>
    <source>
        <strain evidence="8 9">CBS 102.39</strain>
    </source>
</reference>
<evidence type="ECO:0000256" key="7">
    <source>
        <dbReference type="SAM" id="MobiDB-lite"/>
    </source>
</evidence>
<dbReference type="GO" id="GO:0120330">
    <property type="term" value="C:rixosome complex"/>
    <property type="evidence" value="ECO:0007669"/>
    <property type="project" value="UniProtKB-UniRule"/>
</dbReference>
<dbReference type="InterPro" id="IPR015943">
    <property type="entry name" value="WD40/YVTN_repeat-like_dom_sf"/>
</dbReference>
<comment type="similarity">
    <text evidence="1 5">Belongs to the WD repeat IPI3/WDR18 family.</text>
</comment>
<protein>
    <recommendedName>
        <fullName evidence="5">Pre-rRNA-processing protein IPI3</fullName>
    </recommendedName>
</protein>
<evidence type="ECO:0000256" key="4">
    <source>
        <dbReference type="PROSITE-ProRule" id="PRU00221"/>
    </source>
</evidence>
<dbReference type="GO" id="GO:0006364">
    <property type="term" value="P:rRNA processing"/>
    <property type="evidence" value="ECO:0007669"/>
    <property type="project" value="UniProtKB-UniRule"/>
</dbReference>
<comment type="caution">
    <text evidence="8">The sequence shown here is derived from an EMBL/GenBank/DDBJ whole genome shotgun (WGS) entry which is preliminary data.</text>
</comment>
<feature type="repeat" description="WD" evidence="4">
    <location>
        <begin position="125"/>
        <end position="159"/>
    </location>
</feature>
<dbReference type="SMART" id="SM00320">
    <property type="entry name" value="WD40"/>
    <property type="match status" value="5"/>
</dbReference>
<keyword evidence="5" id="KW-0698">rRNA processing</keyword>
<dbReference type="SUPFAM" id="SSF50978">
    <property type="entry name" value="WD40 repeat-like"/>
    <property type="match status" value="1"/>
</dbReference>
<comment type="subunit">
    <text evidence="5">Component of the RIX1 complex, composed of IPI1, RIX1/IPI2 and IPI3 in a 1:2:2 stoichiometry. The complex interacts (via RIX1) with MDN1 (via its hexameric AAA ATPase ring) and the pre-60S ribosome particles.</text>
</comment>
<keyword evidence="9" id="KW-1185">Reference proteome</keyword>
<dbReference type="EMBL" id="JAACJL010000058">
    <property type="protein sequence ID" value="KAF4610801.1"/>
    <property type="molecule type" value="Genomic_DNA"/>
</dbReference>
<keyword evidence="2 4" id="KW-0853">WD repeat</keyword>
<evidence type="ECO:0000313" key="9">
    <source>
        <dbReference type="Proteomes" id="UP000521872"/>
    </source>
</evidence>
<name>A0A8H4QHD8_9AGAR</name>
<evidence type="ECO:0000256" key="2">
    <source>
        <dbReference type="ARBA" id="ARBA00022574"/>
    </source>
</evidence>
<organism evidence="8 9">
    <name type="scientific">Agrocybe pediades</name>
    <dbReference type="NCBI Taxonomy" id="84607"/>
    <lineage>
        <taxon>Eukaryota</taxon>
        <taxon>Fungi</taxon>
        <taxon>Dikarya</taxon>
        <taxon>Basidiomycota</taxon>
        <taxon>Agaricomycotina</taxon>
        <taxon>Agaricomycetes</taxon>
        <taxon>Agaricomycetidae</taxon>
        <taxon>Agaricales</taxon>
        <taxon>Agaricineae</taxon>
        <taxon>Strophariaceae</taxon>
        <taxon>Agrocybe</taxon>
    </lineage>
</organism>
<dbReference type="AlphaFoldDB" id="A0A8H4QHD8"/>
<dbReference type="Pfam" id="PF00400">
    <property type="entry name" value="WD40"/>
    <property type="match status" value="2"/>
</dbReference>
<comment type="function">
    <text evidence="5">Component of the RIX1 complex required for processing of ITS2 sequences from 35S pre-rRNA.</text>
</comment>
<dbReference type="Proteomes" id="UP000521872">
    <property type="component" value="Unassembled WGS sequence"/>
</dbReference>
<dbReference type="PROSITE" id="PS50294">
    <property type="entry name" value="WD_REPEATS_REGION"/>
    <property type="match status" value="1"/>
</dbReference>
<evidence type="ECO:0000313" key="8">
    <source>
        <dbReference type="EMBL" id="KAF4610801.1"/>
    </source>
</evidence>
<accession>A0A8H4QHD8</accession>
<dbReference type="InterPro" id="IPR036322">
    <property type="entry name" value="WD40_repeat_dom_sf"/>
</dbReference>
<evidence type="ECO:0000256" key="1">
    <source>
        <dbReference type="ARBA" id="ARBA00010143"/>
    </source>
</evidence>
<keyword evidence="3" id="KW-0677">Repeat</keyword>
<proteinExistence type="inferred from homology"/>
<dbReference type="PROSITE" id="PS50082">
    <property type="entry name" value="WD_REPEATS_2"/>
    <property type="match status" value="2"/>
</dbReference>
<evidence type="ECO:0000256" key="6">
    <source>
        <dbReference type="SAM" id="Coils"/>
    </source>
</evidence>
<keyword evidence="6" id="KW-0175">Coiled coil</keyword>
<evidence type="ECO:0000256" key="5">
    <source>
        <dbReference type="RuleBase" id="RU369067"/>
    </source>
</evidence>
<dbReference type="GO" id="GO:0005656">
    <property type="term" value="C:nuclear pre-replicative complex"/>
    <property type="evidence" value="ECO:0007669"/>
    <property type="project" value="TreeGrafter"/>
</dbReference>
<dbReference type="InterPro" id="IPR045227">
    <property type="entry name" value="WDR18/Ipi3/RID3"/>
</dbReference>